<dbReference type="SUPFAM" id="SSF103473">
    <property type="entry name" value="MFS general substrate transporter"/>
    <property type="match status" value="1"/>
</dbReference>
<keyword evidence="4 6" id="KW-0472">Membrane</keyword>
<keyword evidence="8" id="KW-1185">Reference proteome</keyword>
<organism evidence="7 8">
    <name type="scientific">Marasmius crinis-equi</name>
    <dbReference type="NCBI Taxonomy" id="585013"/>
    <lineage>
        <taxon>Eukaryota</taxon>
        <taxon>Fungi</taxon>
        <taxon>Dikarya</taxon>
        <taxon>Basidiomycota</taxon>
        <taxon>Agaricomycotina</taxon>
        <taxon>Agaricomycetes</taxon>
        <taxon>Agaricomycetidae</taxon>
        <taxon>Agaricales</taxon>
        <taxon>Marasmiineae</taxon>
        <taxon>Marasmiaceae</taxon>
        <taxon>Marasmius</taxon>
    </lineage>
</organism>
<dbReference type="Proteomes" id="UP001465976">
    <property type="component" value="Unassembled WGS sequence"/>
</dbReference>
<feature type="compositionally biased region" description="Basic and acidic residues" evidence="5">
    <location>
        <begin position="10"/>
        <end position="32"/>
    </location>
</feature>
<proteinExistence type="predicted"/>
<feature type="transmembrane region" description="Helical" evidence="6">
    <location>
        <begin position="251"/>
        <end position="271"/>
    </location>
</feature>
<feature type="non-terminal residue" evidence="7">
    <location>
        <position position="376"/>
    </location>
</feature>
<keyword evidence="3 6" id="KW-1133">Transmembrane helix</keyword>
<feature type="region of interest" description="Disordered" evidence="5">
    <location>
        <begin position="1"/>
        <end position="32"/>
    </location>
</feature>
<evidence type="ECO:0000256" key="6">
    <source>
        <dbReference type="SAM" id="Phobius"/>
    </source>
</evidence>
<reference evidence="7 8" key="1">
    <citation type="submission" date="2024-02" db="EMBL/GenBank/DDBJ databases">
        <title>A draft genome for the cacao thread blight pathogen Marasmius crinis-equi.</title>
        <authorList>
            <person name="Cohen S.P."/>
            <person name="Baruah I.K."/>
            <person name="Amoako-Attah I."/>
            <person name="Bukari Y."/>
            <person name="Meinhardt L.W."/>
            <person name="Bailey B.A."/>
        </authorList>
    </citation>
    <scope>NUCLEOTIDE SEQUENCE [LARGE SCALE GENOMIC DNA]</scope>
    <source>
        <strain evidence="7 8">GH-76</strain>
    </source>
</reference>
<evidence type="ECO:0000256" key="5">
    <source>
        <dbReference type="SAM" id="MobiDB-lite"/>
    </source>
</evidence>
<evidence type="ECO:0000313" key="7">
    <source>
        <dbReference type="EMBL" id="KAL0568437.1"/>
    </source>
</evidence>
<evidence type="ECO:0000256" key="1">
    <source>
        <dbReference type="ARBA" id="ARBA00004141"/>
    </source>
</evidence>
<name>A0ABR3EZS2_9AGAR</name>
<feature type="transmembrane region" description="Helical" evidence="6">
    <location>
        <begin position="223"/>
        <end position="245"/>
    </location>
</feature>
<keyword evidence="2 6" id="KW-0812">Transmembrane</keyword>
<dbReference type="InterPro" id="IPR036259">
    <property type="entry name" value="MFS_trans_sf"/>
</dbReference>
<accession>A0ABR3EZS2</accession>
<dbReference type="EMBL" id="JBAHYK010001340">
    <property type="protein sequence ID" value="KAL0568437.1"/>
    <property type="molecule type" value="Genomic_DNA"/>
</dbReference>
<gene>
    <name evidence="7" type="ORF">V5O48_013549</name>
</gene>
<dbReference type="Gene3D" id="1.20.1250.20">
    <property type="entry name" value="MFS general substrate transporter like domains"/>
    <property type="match status" value="1"/>
</dbReference>
<evidence type="ECO:0000256" key="3">
    <source>
        <dbReference type="ARBA" id="ARBA00022989"/>
    </source>
</evidence>
<protein>
    <submittedName>
        <fullName evidence="7">Uncharacterized protein</fullName>
    </submittedName>
</protein>
<comment type="subcellular location">
    <subcellularLocation>
        <location evidence="1">Membrane</location>
        <topology evidence="1">Multi-pass membrane protein</topology>
    </subcellularLocation>
</comment>
<evidence type="ECO:0000256" key="4">
    <source>
        <dbReference type="ARBA" id="ARBA00023136"/>
    </source>
</evidence>
<sequence>MAMDPQYVVDKSDAQRDEDSSEIKGGDHFSDNDLATFHERDAGRLILDPEEARLEFGEAFSSRLKLTKDGKTILWPQPRDDPADPQNWSSRKKAIHIIIVTLATIVPDFDSAIGIATVFQLAKEYHTTTGHINNLTSKFVAATFAWQEVTSRTQKTKVDILVLRMGRPSSYETSATDAHATLWAIIRSLLVSTFGSRLSSGCYLCSNFGDICRYALLDRVLRIGIWTGAAILGPKLPTFLFSFLVESVNYRWAWGIGCIYGAVVLVLIVLFMEETMYDRTRGVSMVKPGFKGRAEALLGAIAPRIAKTAPSWKEVIMAPLALMWRPHFIGVWLFEAAIFGFNIGLNVTNTIFFQSPPPFGFGFKPHTVAGIYATPV</sequence>
<dbReference type="PANTHER" id="PTHR23502">
    <property type="entry name" value="MAJOR FACILITATOR SUPERFAMILY"/>
    <property type="match status" value="1"/>
</dbReference>
<comment type="caution">
    <text evidence="7">The sequence shown here is derived from an EMBL/GenBank/DDBJ whole genome shotgun (WGS) entry which is preliminary data.</text>
</comment>
<evidence type="ECO:0000313" key="8">
    <source>
        <dbReference type="Proteomes" id="UP001465976"/>
    </source>
</evidence>
<evidence type="ECO:0000256" key="2">
    <source>
        <dbReference type="ARBA" id="ARBA00022692"/>
    </source>
</evidence>
<dbReference type="PANTHER" id="PTHR23502:SF22">
    <property type="entry name" value="MAJOR FACILITATOR SUPERFAMILY (MFS) PROFILE DOMAIN-CONTAINING PROTEIN"/>
    <property type="match status" value="1"/>
</dbReference>